<dbReference type="PANTHER" id="PTHR21015">
    <property type="entry name" value="UDP-N-ACETYLGLUCOSAMINE--N-ACETYLMURAMYL-(PENTAPEPTIDE) PYROPHOSPHORYL-UNDECAPRENOL N-ACETYLGLUCOSAMINE TRANSFERASE 1"/>
    <property type="match status" value="1"/>
</dbReference>
<dbReference type="CDD" id="cd03785">
    <property type="entry name" value="GT28_MurG"/>
    <property type="match status" value="1"/>
</dbReference>
<evidence type="ECO:0000313" key="13">
    <source>
        <dbReference type="EMBL" id="AZZ54856.1"/>
    </source>
</evidence>
<comment type="subcellular location">
    <subcellularLocation>
        <location evidence="10">Cell membrane</location>
        <topology evidence="10">Peripheral membrane protein</topology>
        <orientation evidence="10">Cytoplasmic side</orientation>
    </subcellularLocation>
</comment>
<evidence type="ECO:0000313" key="14">
    <source>
        <dbReference type="Proteomes" id="UP000283946"/>
    </source>
</evidence>
<keyword evidence="9 10" id="KW-0961">Cell wall biogenesis/degradation</keyword>
<dbReference type="GO" id="GO:0071555">
    <property type="term" value="P:cell wall organization"/>
    <property type="evidence" value="ECO:0007669"/>
    <property type="project" value="UniProtKB-KW"/>
</dbReference>
<comment type="catalytic activity">
    <reaction evidence="10">
        <text>di-trans,octa-cis-undecaprenyl diphospho-N-acetyl-alpha-D-muramoyl-L-alanyl-D-glutamyl-meso-2,6-diaminopimeloyl-D-alanyl-D-alanine + UDP-N-acetyl-alpha-D-glucosamine = di-trans,octa-cis-undecaprenyl diphospho-[N-acetyl-alpha-D-glucosaminyl-(1-&gt;4)]-N-acetyl-alpha-D-muramoyl-L-alanyl-D-glutamyl-meso-2,6-diaminopimeloyl-D-alanyl-D-alanine + UDP + H(+)</text>
        <dbReference type="Rhea" id="RHEA:31227"/>
        <dbReference type="ChEBI" id="CHEBI:15378"/>
        <dbReference type="ChEBI" id="CHEBI:57705"/>
        <dbReference type="ChEBI" id="CHEBI:58223"/>
        <dbReference type="ChEBI" id="CHEBI:61387"/>
        <dbReference type="ChEBI" id="CHEBI:61388"/>
        <dbReference type="EC" id="2.4.1.227"/>
    </reaction>
</comment>
<comment type="similarity">
    <text evidence="10">Belongs to the glycosyltransferase 28 family. MurG subfamily.</text>
</comment>
<evidence type="ECO:0000256" key="8">
    <source>
        <dbReference type="ARBA" id="ARBA00023306"/>
    </source>
</evidence>
<dbReference type="EMBL" id="CP028130">
    <property type="protein sequence ID" value="AZZ54856.1"/>
    <property type="molecule type" value="Genomic_DNA"/>
</dbReference>
<dbReference type="Proteomes" id="UP000283946">
    <property type="component" value="Chromosome"/>
</dbReference>
<comment type="caution">
    <text evidence="10">Lacks conserved residue(s) required for the propagation of feature annotation.</text>
</comment>
<dbReference type="InterPro" id="IPR004276">
    <property type="entry name" value="GlycoTrans_28_N"/>
</dbReference>
<dbReference type="InterPro" id="IPR006009">
    <property type="entry name" value="GlcNAc_MurG"/>
</dbReference>
<name>A0AAD1ELB2_9MICO</name>
<dbReference type="PANTHER" id="PTHR21015:SF22">
    <property type="entry name" value="GLYCOSYLTRANSFERASE"/>
    <property type="match status" value="1"/>
</dbReference>
<keyword evidence="2 10" id="KW-0132">Cell division</keyword>
<dbReference type="GO" id="GO:0050511">
    <property type="term" value="F:undecaprenyldiphospho-muramoylpentapeptide beta-N-acetylglucosaminyltransferase activity"/>
    <property type="evidence" value="ECO:0007669"/>
    <property type="project" value="UniProtKB-UniRule"/>
</dbReference>
<feature type="binding site" evidence="10">
    <location>
        <position position="288"/>
    </location>
    <ligand>
        <name>UDP-N-acetyl-alpha-D-glucosamine</name>
        <dbReference type="ChEBI" id="CHEBI:57705"/>
    </ligand>
</feature>
<dbReference type="KEGG" id="ria:C7V51_02385"/>
<keyword evidence="1 10" id="KW-1003">Cell membrane</keyword>
<feature type="domain" description="Glycosyltransferase family 28 N-terminal" evidence="11">
    <location>
        <begin position="5"/>
        <end position="138"/>
    </location>
</feature>
<comment type="function">
    <text evidence="10">Cell wall formation. Catalyzes the transfer of a GlcNAc subunit on undecaprenyl-pyrophosphoryl-MurNAc-pentapeptide (lipid intermediate I) to form undecaprenyl-pyrophosphoryl-MurNAc-(pentapeptide)GlcNAc (lipid intermediate II).</text>
</comment>
<dbReference type="Pfam" id="PF03033">
    <property type="entry name" value="Glyco_transf_28"/>
    <property type="match status" value="1"/>
</dbReference>
<dbReference type="Pfam" id="PF04101">
    <property type="entry name" value="Glyco_tran_28_C"/>
    <property type="match status" value="1"/>
</dbReference>
<dbReference type="GO" id="GO:0051301">
    <property type="term" value="P:cell division"/>
    <property type="evidence" value="ECO:0007669"/>
    <property type="project" value="UniProtKB-KW"/>
</dbReference>
<dbReference type="GO" id="GO:0008360">
    <property type="term" value="P:regulation of cell shape"/>
    <property type="evidence" value="ECO:0007669"/>
    <property type="project" value="UniProtKB-KW"/>
</dbReference>
<organism evidence="13 14">
    <name type="scientific">Rathayibacter iranicus</name>
    <dbReference type="NCBI Taxonomy" id="59737"/>
    <lineage>
        <taxon>Bacteria</taxon>
        <taxon>Bacillati</taxon>
        <taxon>Actinomycetota</taxon>
        <taxon>Actinomycetes</taxon>
        <taxon>Micrococcales</taxon>
        <taxon>Microbacteriaceae</taxon>
        <taxon>Rathayibacter</taxon>
    </lineage>
</organism>
<reference evidence="13 14" key="1">
    <citation type="submission" date="2018-03" db="EMBL/GenBank/DDBJ databases">
        <title>Bacteriophage NCPPB3778 and a type I-E CRISPR drive the evolution of the US Biological Select Agent, Rathayibacter toxicus.</title>
        <authorList>
            <person name="Davis E.W.II."/>
            <person name="Tabima J.F."/>
            <person name="Weisberg A.J."/>
            <person name="Dantas Lopes L."/>
            <person name="Wiseman M.S."/>
            <person name="Wiseman M.S."/>
            <person name="Pupko T."/>
            <person name="Belcher M.S."/>
            <person name="Sechler A.J."/>
            <person name="Tancos M.A."/>
            <person name="Schroeder B.K."/>
            <person name="Murray T.D."/>
            <person name="Luster D.G."/>
            <person name="Schneider W.L."/>
            <person name="Rogers E."/>
            <person name="Andreote F.D."/>
            <person name="Grunwald N.J."/>
            <person name="Putnam M.L."/>
            <person name="Chang J.H."/>
        </authorList>
    </citation>
    <scope>NUCLEOTIDE SEQUENCE [LARGE SCALE GENOMIC DNA]</scope>
    <source>
        <strain evidence="13 14">NCCPB 2253</strain>
    </source>
</reference>
<evidence type="ECO:0000256" key="6">
    <source>
        <dbReference type="ARBA" id="ARBA00022984"/>
    </source>
</evidence>
<feature type="binding site" evidence="10">
    <location>
        <position position="125"/>
    </location>
    <ligand>
        <name>UDP-N-acetyl-alpha-D-glucosamine</name>
        <dbReference type="ChEBI" id="CHEBI:57705"/>
    </ligand>
</feature>
<proteinExistence type="inferred from homology"/>
<dbReference type="HAMAP" id="MF_00033">
    <property type="entry name" value="MurG"/>
    <property type="match status" value="1"/>
</dbReference>
<comment type="pathway">
    <text evidence="10">Cell wall biogenesis; peptidoglycan biosynthesis.</text>
</comment>
<dbReference type="RefSeq" id="WP_104264093.1">
    <property type="nucleotide sequence ID" value="NZ_CP028130.1"/>
</dbReference>
<protein>
    <recommendedName>
        <fullName evidence="10">UDP-N-acetylglucosamine--N-acetylmuramyl-(pentapeptide) pyrophosphoryl-undecaprenol N-acetylglucosamine transferase</fullName>
        <ecNumber evidence="10">2.4.1.227</ecNumber>
    </recommendedName>
    <alternativeName>
        <fullName evidence="10">Undecaprenyl-PP-MurNAc-pentapeptide-UDPGlcNAc GlcNAc transferase</fullName>
    </alternativeName>
</protein>
<keyword evidence="3 10" id="KW-0328">Glycosyltransferase</keyword>
<dbReference type="Gene3D" id="3.40.50.2000">
    <property type="entry name" value="Glycogen Phosphorylase B"/>
    <property type="match status" value="2"/>
</dbReference>
<accession>A0AAD1ELB2</accession>
<feature type="binding site" evidence="10">
    <location>
        <position position="196"/>
    </location>
    <ligand>
        <name>UDP-N-acetyl-alpha-D-glucosamine</name>
        <dbReference type="ChEBI" id="CHEBI:57705"/>
    </ligand>
</feature>
<dbReference type="GO" id="GO:0005975">
    <property type="term" value="P:carbohydrate metabolic process"/>
    <property type="evidence" value="ECO:0007669"/>
    <property type="project" value="InterPro"/>
</dbReference>
<evidence type="ECO:0000256" key="1">
    <source>
        <dbReference type="ARBA" id="ARBA00022475"/>
    </source>
</evidence>
<dbReference type="EC" id="2.4.1.227" evidence="10"/>
<keyword evidence="5 10" id="KW-0133">Cell shape</keyword>
<dbReference type="AlphaFoldDB" id="A0AAD1ELB2"/>
<gene>
    <name evidence="10" type="primary">murG</name>
    <name evidence="13" type="ORF">C7V51_02385</name>
</gene>
<feature type="binding site" evidence="10">
    <location>
        <position position="162"/>
    </location>
    <ligand>
        <name>UDP-N-acetyl-alpha-D-glucosamine</name>
        <dbReference type="ChEBI" id="CHEBI:57705"/>
    </ligand>
</feature>
<evidence type="ECO:0000256" key="7">
    <source>
        <dbReference type="ARBA" id="ARBA00023136"/>
    </source>
</evidence>
<evidence type="ECO:0000256" key="2">
    <source>
        <dbReference type="ARBA" id="ARBA00022618"/>
    </source>
</evidence>
<dbReference type="InterPro" id="IPR007235">
    <property type="entry name" value="Glyco_trans_28_C"/>
</dbReference>
<evidence type="ECO:0000256" key="9">
    <source>
        <dbReference type="ARBA" id="ARBA00023316"/>
    </source>
</evidence>
<keyword evidence="8 10" id="KW-0131">Cell cycle</keyword>
<evidence type="ECO:0000259" key="11">
    <source>
        <dbReference type="Pfam" id="PF03033"/>
    </source>
</evidence>
<evidence type="ECO:0000256" key="3">
    <source>
        <dbReference type="ARBA" id="ARBA00022676"/>
    </source>
</evidence>
<sequence>MTRHLLAGGGTAGHVNPLLATADEIRARDADTEILVLGTAEGLEARLVPLRGYELSVIPRLPFPRRPNTAAMRFPGAFRATVDGIVRTIHERRIDVVVGFGGYAAAPAYLAARRALIPFVVHEANARPGLANRLGARFTPFVGVAFEGTPLPHATVVGMPLRREIAQLDRAAGRREARIALGLDPDRPTLLVTGGSLGARRINATIHAAAPALLATGFQILHITGNRAEITDPGIPGYHLLAYCDRMDLALAAADLAVSRAGAATVSELSALGLPAVYIPYPVGNGEQRFNARGVVGARGAVLVEDAAFVPGWVECELVPLLADPARRAEMARRAALVGVRDGSGRLVDLIESSLAAPR</sequence>
<evidence type="ECO:0000256" key="10">
    <source>
        <dbReference type="HAMAP-Rule" id="MF_00033"/>
    </source>
</evidence>
<evidence type="ECO:0000256" key="5">
    <source>
        <dbReference type="ARBA" id="ARBA00022960"/>
    </source>
</evidence>
<feature type="domain" description="Glycosyl transferase family 28 C-terminal" evidence="12">
    <location>
        <begin position="189"/>
        <end position="344"/>
    </location>
</feature>
<feature type="binding site" evidence="10">
    <location>
        <begin position="11"/>
        <end position="13"/>
    </location>
    <ligand>
        <name>UDP-N-acetyl-alpha-D-glucosamine</name>
        <dbReference type="ChEBI" id="CHEBI:57705"/>
    </ligand>
</feature>
<evidence type="ECO:0000256" key="4">
    <source>
        <dbReference type="ARBA" id="ARBA00022679"/>
    </source>
</evidence>
<keyword evidence="7 10" id="KW-0472">Membrane</keyword>
<dbReference type="SUPFAM" id="SSF53756">
    <property type="entry name" value="UDP-Glycosyltransferase/glycogen phosphorylase"/>
    <property type="match status" value="1"/>
</dbReference>
<keyword evidence="4 10" id="KW-0808">Transferase</keyword>
<dbReference type="GO" id="GO:0009252">
    <property type="term" value="P:peptidoglycan biosynthetic process"/>
    <property type="evidence" value="ECO:0007669"/>
    <property type="project" value="UniProtKB-UniRule"/>
</dbReference>
<dbReference type="GO" id="GO:0005886">
    <property type="term" value="C:plasma membrane"/>
    <property type="evidence" value="ECO:0007669"/>
    <property type="project" value="UniProtKB-SubCell"/>
</dbReference>
<evidence type="ECO:0000259" key="12">
    <source>
        <dbReference type="Pfam" id="PF04101"/>
    </source>
</evidence>
<keyword evidence="6 10" id="KW-0573">Peptidoglycan synthesis</keyword>